<dbReference type="GO" id="GO:0000166">
    <property type="term" value="F:nucleotide binding"/>
    <property type="evidence" value="ECO:0007669"/>
    <property type="project" value="UniProtKB-KW"/>
</dbReference>
<keyword evidence="4" id="KW-0547">Nucleotide-binding</keyword>
<organism evidence="7 8">
    <name type="scientific">Eleusine coracana subsp. coracana</name>
    <dbReference type="NCBI Taxonomy" id="191504"/>
    <lineage>
        <taxon>Eukaryota</taxon>
        <taxon>Viridiplantae</taxon>
        <taxon>Streptophyta</taxon>
        <taxon>Embryophyta</taxon>
        <taxon>Tracheophyta</taxon>
        <taxon>Spermatophyta</taxon>
        <taxon>Magnoliopsida</taxon>
        <taxon>Liliopsida</taxon>
        <taxon>Poales</taxon>
        <taxon>Poaceae</taxon>
        <taxon>PACMAD clade</taxon>
        <taxon>Chloridoideae</taxon>
        <taxon>Cynodonteae</taxon>
        <taxon>Eleusininae</taxon>
        <taxon>Eleusine</taxon>
    </lineage>
</organism>
<evidence type="ECO:0000259" key="6">
    <source>
        <dbReference type="Pfam" id="PF18052"/>
    </source>
</evidence>
<dbReference type="InterPro" id="IPR041118">
    <property type="entry name" value="Rx_N"/>
</dbReference>
<comment type="caution">
    <text evidence="7">The sequence shown here is derived from an EMBL/GenBank/DDBJ whole genome shotgun (WGS) entry which is preliminary data.</text>
</comment>
<evidence type="ECO:0000256" key="4">
    <source>
        <dbReference type="ARBA" id="ARBA00022741"/>
    </source>
</evidence>
<proteinExistence type="inferred from homology"/>
<dbReference type="GO" id="GO:0006952">
    <property type="term" value="P:defense response"/>
    <property type="evidence" value="ECO:0007669"/>
    <property type="project" value="UniProtKB-KW"/>
</dbReference>
<name>A0AAV5FTR8_ELECO</name>
<accession>A0AAV5FTR8</accession>
<sequence>MPLETAAISAARWVVGKALSPLSNGMVETWAATSKLGPNISALKMELLYAHGILINARGRDIHNESLAELLQKLRDLAYGARTCSTSWTTSGSRTRWRKPTRRLTGSASKTPSAIRGTQPRQLDLCVRSLESLHLDGVEWKDFPPLGELLLLKQLKLENVHTMRSAWQLNRSLLVPYVHYEVVVQVVSLGGLDTIKAI</sequence>
<gene>
    <name evidence="7" type="primary">gb26630</name>
    <name evidence="7" type="ORF">PR202_gb26630</name>
</gene>
<evidence type="ECO:0000313" key="8">
    <source>
        <dbReference type="Proteomes" id="UP001054889"/>
    </source>
</evidence>
<dbReference type="EMBL" id="BQKI01000095">
    <property type="protein sequence ID" value="GJN37651.1"/>
    <property type="molecule type" value="Genomic_DNA"/>
</dbReference>
<evidence type="ECO:0000313" key="7">
    <source>
        <dbReference type="EMBL" id="GJN37651.1"/>
    </source>
</evidence>
<keyword evidence="3" id="KW-0677">Repeat</keyword>
<feature type="domain" description="Disease resistance N-terminal" evidence="6">
    <location>
        <begin position="14"/>
        <end position="96"/>
    </location>
</feature>
<dbReference type="Proteomes" id="UP001054889">
    <property type="component" value="Unassembled WGS sequence"/>
</dbReference>
<keyword evidence="2" id="KW-0433">Leucine-rich repeat</keyword>
<reference evidence="7" key="1">
    <citation type="journal article" date="2018" name="DNA Res.">
        <title>Multiple hybrid de novo genome assembly of finger millet, an orphan allotetraploid crop.</title>
        <authorList>
            <person name="Hatakeyama M."/>
            <person name="Aluri S."/>
            <person name="Balachadran M.T."/>
            <person name="Sivarajan S.R."/>
            <person name="Patrignani A."/>
            <person name="Gruter S."/>
            <person name="Poveda L."/>
            <person name="Shimizu-Inatsugi R."/>
            <person name="Baeten J."/>
            <person name="Francoijs K.J."/>
            <person name="Nataraja K.N."/>
            <person name="Reddy Y.A.N."/>
            <person name="Phadnis S."/>
            <person name="Ravikumar R.L."/>
            <person name="Schlapbach R."/>
            <person name="Sreeman S.M."/>
            <person name="Shimizu K.K."/>
        </authorList>
    </citation>
    <scope>NUCLEOTIDE SEQUENCE</scope>
</reference>
<keyword evidence="5" id="KW-0611">Plant defense</keyword>
<keyword evidence="8" id="KW-1185">Reference proteome</keyword>
<protein>
    <recommendedName>
        <fullName evidence="6">Disease resistance N-terminal domain-containing protein</fullName>
    </recommendedName>
</protein>
<dbReference type="AlphaFoldDB" id="A0AAV5FTR8"/>
<comment type="similarity">
    <text evidence="1">Belongs to the disease resistance NB-LRR family.</text>
</comment>
<reference evidence="7" key="2">
    <citation type="submission" date="2021-12" db="EMBL/GenBank/DDBJ databases">
        <title>Resequencing data analysis of finger millet.</title>
        <authorList>
            <person name="Hatakeyama M."/>
            <person name="Aluri S."/>
            <person name="Balachadran M.T."/>
            <person name="Sivarajan S.R."/>
            <person name="Poveda L."/>
            <person name="Shimizu-Inatsugi R."/>
            <person name="Schlapbach R."/>
            <person name="Sreeman S.M."/>
            <person name="Shimizu K.K."/>
        </authorList>
    </citation>
    <scope>NUCLEOTIDE SEQUENCE</scope>
</reference>
<evidence type="ECO:0000256" key="2">
    <source>
        <dbReference type="ARBA" id="ARBA00022614"/>
    </source>
</evidence>
<evidence type="ECO:0000256" key="3">
    <source>
        <dbReference type="ARBA" id="ARBA00022737"/>
    </source>
</evidence>
<dbReference type="Pfam" id="PF18052">
    <property type="entry name" value="Rx_N"/>
    <property type="match status" value="1"/>
</dbReference>
<evidence type="ECO:0000256" key="1">
    <source>
        <dbReference type="ARBA" id="ARBA00008894"/>
    </source>
</evidence>
<evidence type="ECO:0000256" key="5">
    <source>
        <dbReference type="ARBA" id="ARBA00022821"/>
    </source>
</evidence>